<dbReference type="InterPro" id="IPR012347">
    <property type="entry name" value="Ferritin-like"/>
</dbReference>
<dbReference type="InterPro" id="IPR021617">
    <property type="entry name" value="DUF3231"/>
</dbReference>
<protein>
    <submittedName>
        <fullName evidence="1">DUF3231 family protein</fullName>
    </submittedName>
</protein>
<proteinExistence type="predicted"/>
<evidence type="ECO:0000313" key="2">
    <source>
        <dbReference type="Proteomes" id="UP001596002"/>
    </source>
</evidence>
<organism evidence="1 2">
    <name type="scientific">Effusibacillus consociatus</name>
    <dbReference type="NCBI Taxonomy" id="1117041"/>
    <lineage>
        <taxon>Bacteria</taxon>
        <taxon>Bacillati</taxon>
        <taxon>Bacillota</taxon>
        <taxon>Bacilli</taxon>
        <taxon>Bacillales</taxon>
        <taxon>Alicyclobacillaceae</taxon>
        <taxon>Effusibacillus</taxon>
    </lineage>
</organism>
<name>A0ABV9Q7X5_9BACL</name>
<dbReference type="Proteomes" id="UP001596002">
    <property type="component" value="Unassembled WGS sequence"/>
</dbReference>
<dbReference type="EMBL" id="JBHSHC010000156">
    <property type="protein sequence ID" value="MFC4770181.1"/>
    <property type="molecule type" value="Genomic_DNA"/>
</dbReference>
<dbReference type="Pfam" id="PF11553">
    <property type="entry name" value="DUF3231"/>
    <property type="match status" value="1"/>
</dbReference>
<gene>
    <name evidence="1" type="ORF">ACFO8Q_23170</name>
</gene>
<accession>A0ABV9Q7X5</accession>
<dbReference type="Gene3D" id="1.20.1260.10">
    <property type="match status" value="1"/>
</dbReference>
<comment type="caution">
    <text evidence="1">The sequence shown here is derived from an EMBL/GenBank/DDBJ whole genome shotgun (WGS) entry which is preliminary data.</text>
</comment>
<dbReference type="RefSeq" id="WP_380029539.1">
    <property type="nucleotide sequence ID" value="NZ_JBHSHC010000156.1"/>
</dbReference>
<sequence>MNGVLFLIPRKKAALIRPLNVQVNISRLEVHIITAPSSYDGEVMESTKSPFSDRLMLIHVTLLVSSSLGNYGMGMAASQRRDLATVYARLLVEGSAYGEDGTNLLIENGWMEQPPIAPDRNTLAKGK</sequence>
<evidence type="ECO:0000313" key="1">
    <source>
        <dbReference type="EMBL" id="MFC4770181.1"/>
    </source>
</evidence>
<keyword evidence="2" id="KW-1185">Reference proteome</keyword>
<reference evidence="2" key="1">
    <citation type="journal article" date="2019" name="Int. J. Syst. Evol. Microbiol.">
        <title>The Global Catalogue of Microorganisms (GCM) 10K type strain sequencing project: providing services to taxonomists for standard genome sequencing and annotation.</title>
        <authorList>
            <consortium name="The Broad Institute Genomics Platform"/>
            <consortium name="The Broad Institute Genome Sequencing Center for Infectious Disease"/>
            <person name="Wu L."/>
            <person name="Ma J."/>
        </authorList>
    </citation>
    <scope>NUCLEOTIDE SEQUENCE [LARGE SCALE GENOMIC DNA]</scope>
    <source>
        <strain evidence="2">WYCCWR 12678</strain>
    </source>
</reference>